<dbReference type="InterPro" id="IPR051257">
    <property type="entry name" value="Diverse_CBS-Domain"/>
</dbReference>
<reference evidence="5" key="1">
    <citation type="journal article" date="2019" name="Int. J. Syst. Evol. Microbiol.">
        <title>The Global Catalogue of Microorganisms (GCM) 10K type strain sequencing project: providing services to taxonomists for standard genome sequencing and annotation.</title>
        <authorList>
            <consortium name="The Broad Institute Genomics Platform"/>
            <consortium name="The Broad Institute Genome Sequencing Center for Infectious Disease"/>
            <person name="Wu L."/>
            <person name="Ma J."/>
        </authorList>
    </citation>
    <scope>NUCLEOTIDE SEQUENCE [LARGE SCALE GENOMIC DNA]</scope>
    <source>
        <strain evidence="5">JCM 32206</strain>
    </source>
</reference>
<evidence type="ECO:0000313" key="4">
    <source>
        <dbReference type="EMBL" id="GAA4472620.1"/>
    </source>
</evidence>
<dbReference type="PANTHER" id="PTHR43080:SF2">
    <property type="entry name" value="CBS DOMAIN-CONTAINING PROTEIN"/>
    <property type="match status" value="1"/>
</dbReference>
<evidence type="ECO:0000259" key="3">
    <source>
        <dbReference type="PROSITE" id="PS51371"/>
    </source>
</evidence>
<comment type="caution">
    <text evidence="4">The sequence shown here is derived from an EMBL/GenBank/DDBJ whole genome shotgun (WGS) entry which is preliminary data.</text>
</comment>
<dbReference type="RefSeq" id="WP_345341781.1">
    <property type="nucleotide sequence ID" value="NZ_BAABFB010000017.1"/>
</dbReference>
<evidence type="ECO:0000256" key="2">
    <source>
        <dbReference type="PROSITE-ProRule" id="PRU00703"/>
    </source>
</evidence>
<feature type="domain" description="CBS" evidence="3">
    <location>
        <begin position="12"/>
        <end position="79"/>
    </location>
</feature>
<dbReference type="Proteomes" id="UP001501183">
    <property type="component" value="Unassembled WGS sequence"/>
</dbReference>
<dbReference type="SUPFAM" id="SSF54631">
    <property type="entry name" value="CBS-domain pair"/>
    <property type="match status" value="1"/>
</dbReference>
<keyword evidence="1 2" id="KW-0129">CBS domain</keyword>
<dbReference type="Pfam" id="PF10335">
    <property type="entry name" value="DUF294_C"/>
    <property type="match status" value="1"/>
</dbReference>
<evidence type="ECO:0000313" key="5">
    <source>
        <dbReference type="Proteomes" id="UP001501183"/>
    </source>
</evidence>
<dbReference type="InterPro" id="IPR018821">
    <property type="entry name" value="DUF294_put_nucleoTrafse_sb-bd"/>
</dbReference>
<dbReference type="Pfam" id="PF03445">
    <property type="entry name" value="DUF294"/>
    <property type="match status" value="1"/>
</dbReference>
<sequence>MNSPLVVRDPAMRPVGELLHGPVPTCTPETSIADAARLMTEARRRCAVIRLPGGVLGILTEGDLRRRVVAAALNPQGPVSTVMSAPARTVAAEVLGADALLEMLTHGVRRLPVVSDTGEPLGVVEDADLLANATRAGFLIRGDIARAEDAGALVTATARIPRLVTELTRARVAATDVSAILSVVVDTAVVRAVEITDTETSPRTAWLGLGSVARREAMPSSDVDSATSWTATVATEDARARAARVHDLLGRCGLRADEKGAVASRPRFARPREAWHEAIDGWLADPWSDQALVMLSMLVDSRVIHGDPDLDLAAHTAAALRSRPEVLGLLLREAVEEKAVLGSRRWNLTRRTEPVDVKTQGLAPIVNIARWAGTAAGLDAETTPARLRAGVSAGVLPADDGRILAETFDVLTQIRLRHQCDLIELGEPPTDVVDPDALSPLQRSLLAGAVREIAGVQRKLAYSGPPA</sequence>
<keyword evidence="5" id="KW-1185">Reference proteome</keyword>
<feature type="domain" description="CBS" evidence="3">
    <location>
        <begin position="83"/>
        <end position="144"/>
    </location>
</feature>
<dbReference type="PROSITE" id="PS51371">
    <property type="entry name" value="CBS"/>
    <property type="match status" value="2"/>
</dbReference>
<dbReference type="Gene3D" id="3.10.580.10">
    <property type="entry name" value="CBS-domain"/>
    <property type="match status" value="1"/>
</dbReference>
<name>A0ABP8NVQ6_9NOCA</name>
<dbReference type="InterPro" id="IPR000644">
    <property type="entry name" value="CBS_dom"/>
</dbReference>
<dbReference type="EMBL" id="BAABFB010000017">
    <property type="protein sequence ID" value="GAA4472620.1"/>
    <property type="molecule type" value="Genomic_DNA"/>
</dbReference>
<dbReference type="CDD" id="cd05401">
    <property type="entry name" value="NT_GlnE_GlnD_like"/>
    <property type="match status" value="1"/>
</dbReference>
<dbReference type="InterPro" id="IPR005105">
    <property type="entry name" value="GlnD_Uridyltrans_N"/>
</dbReference>
<protein>
    <submittedName>
        <fullName evidence="4">DUF294 nucleotidyltransferase-like domain-containing protein</fullName>
    </submittedName>
</protein>
<accession>A0ABP8NVQ6</accession>
<organism evidence="4 5">
    <name type="scientific">Rhodococcus olei</name>
    <dbReference type="NCBI Taxonomy" id="2161675"/>
    <lineage>
        <taxon>Bacteria</taxon>
        <taxon>Bacillati</taxon>
        <taxon>Actinomycetota</taxon>
        <taxon>Actinomycetes</taxon>
        <taxon>Mycobacteriales</taxon>
        <taxon>Nocardiaceae</taxon>
        <taxon>Rhodococcus</taxon>
    </lineage>
</organism>
<dbReference type="SMART" id="SM00116">
    <property type="entry name" value="CBS"/>
    <property type="match status" value="2"/>
</dbReference>
<evidence type="ECO:0000256" key="1">
    <source>
        <dbReference type="ARBA" id="ARBA00023122"/>
    </source>
</evidence>
<dbReference type="PANTHER" id="PTHR43080">
    <property type="entry name" value="CBS DOMAIN-CONTAINING PROTEIN CBSX3, MITOCHONDRIAL"/>
    <property type="match status" value="1"/>
</dbReference>
<gene>
    <name evidence="4" type="ORF">GCM10023094_04930</name>
</gene>
<dbReference type="InterPro" id="IPR046342">
    <property type="entry name" value="CBS_dom_sf"/>
</dbReference>
<dbReference type="Pfam" id="PF00571">
    <property type="entry name" value="CBS"/>
    <property type="match status" value="2"/>
</dbReference>
<proteinExistence type="predicted"/>